<accession>A0A0D3IZ90</accession>
<keyword evidence="2" id="KW-1185">Reference proteome</keyword>
<dbReference type="KEGG" id="ehx:EMIHUDRAFT_244951"/>
<evidence type="ECO:0000313" key="2">
    <source>
        <dbReference type="Proteomes" id="UP000013827"/>
    </source>
</evidence>
<dbReference type="PaxDb" id="2903-EOD16575"/>
<proteinExistence type="predicted"/>
<name>A0A0D3IZ90_EMIH1</name>
<dbReference type="RefSeq" id="XP_005769004.1">
    <property type="nucleotide sequence ID" value="XM_005768947.1"/>
</dbReference>
<dbReference type="Proteomes" id="UP000013827">
    <property type="component" value="Unassembled WGS sequence"/>
</dbReference>
<reference evidence="1" key="2">
    <citation type="submission" date="2024-10" db="UniProtKB">
        <authorList>
            <consortium name="EnsemblProtists"/>
        </authorList>
    </citation>
    <scope>IDENTIFICATION</scope>
</reference>
<organism evidence="1 2">
    <name type="scientific">Emiliania huxleyi (strain CCMP1516)</name>
    <dbReference type="NCBI Taxonomy" id="280463"/>
    <lineage>
        <taxon>Eukaryota</taxon>
        <taxon>Haptista</taxon>
        <taxon>Haptophyta</taxon>
        <taxon>Prymnesiophyceae</taxon>
        <taxon>Isochrysidales</taxon>
        <taxon>Noelaerhabdaceae</taxon>
        <taxon>Emiliania</taxon>
    </lineage>
</organism>
<dbReference type="GeneID" id="17262723"/>
<evidence type="ECO:0000313" key="1">
    <source>
        <dbReference type="EnsemblProtists" id="EOD16575"/>
    </source>
</evidence>
<sequence length="237" mass="25505">MLNHLHASHSIVPLDDSSGDTDLKPRLWGGAAGVLAHGIDMSGFNGSPGGLPPPARTLWDTLGVPDRSHPWGDRLSCSLLSLRSPGLYDASNVPLLAEAGYTHLPAVLLDAEARPCCGDRDYAQREARPWGFEGDARAYKPDELAKCLDGMEAERCVEGRWCALSHNELVLDIADSGDDGLQRFVRAVVVDSRASGMAVRLARAVWAAAEQSNRTVPLLHYDPRSVAAPFSEVDNEG</sequence>
<dbReference type="AlphaFoldDB" id="A0A0D3IZ90"/>
<protein>
    <submittedName>
        <fullName evidence="1">Uncharacterized protein</fullName>
    </submittedName>
</protein>
<dbReference type="EnsemblProtists" id="EOD16575">
    <property type="protein sequence ID" value="EOD16575"/>
    <property type="gene ID" value="EMIHUDRAFT_244951"/>
</dbReference>
<reference evidence="2" key="1">
    <citation type="journal article" date="2013" name="Nature">
        <title>Pan genome of the phytoplankton Emiliania underpins its global distribution.</title>
        <authorList>
            <person name="Read B.A."/>
            <person name="Kegel J."/>
            <person name="Klute M.J."/>
            <person name="Kuo A."/>
            <person name="Lefebvre S.C."/>
            <person name="Maumus F."/>
            <person name="Mayer C."/>
            <person name="Miller J."/>
            <person name="Monier A."/>
            <person name="Salamov A."/>
            <person name="Young J."/>
            <person name="Aguilar M."/>
            <person name="Claverie J.M."/>
            <person name="Frickenhaus S."/>
            <person name="Gonzalez K."/>
            <person name="Herman E.K."/>
            <person name="Lin Y.C."/>
            <person name="Napier J."/>
            <person name="Ogata H."/>
            <person name="Sarno A.F."/>
            <person name="Shmutz J."/>
            <person name="Schroeder D."/>
            <person name="de Vargas C."/>
            <person name="Verret F."/>
            <person name="von Dassow P."/>
            <person name="Valentin K."/>
            <person name="Van de Peer Y."/>
            <person name="Wheeler G."/>
            <person name="Dacks J.B."/>
            <person name="Delwiche C.F."/>
            <person name="Dyhrman S.T."/>
            <person name="Glockner G."/>
            <person name="John U."/>
            <person name="Richards T."/>
            <person name="Worden A.Z."/>
            <person name="Zhang X."/>
            <person name="Grigoriev I.V."/>
            <person name="Allen A.E."/>
            <person name="Bidle K."/>
            <person name="Borodovsky M."/>
            <person name="Bowler C."/>
            <person name="Brownlee C."/>
            <person name="Cock J.M."/>
            <person name="Elias M."/>
            <person name="Gladyshev V.N."/>
            <person name="Groth M."/>
            <person name="Guda C."/>
            <person name="Hadaegh A."/>
            <person name="Iglesias-Rodriguez M.D."/>
            <person name="Jenkins J."/>
            <person name="Jones B.M."/>
            <person name="Lawson T."/>
            <person name="Leese F."/>
            <person name="Lindquist E."/>
            <person name="Lobanov A."/>
            <person name="Lomsadze A."/>
            <person name="Malik S.B."/>
            <person name="Marsh M.E."/>
            <person name="Mackinder L."/>
            <person name="Mock T."/>
            <person name="Mueller-Roeber B."/>
            <person name="Pagarete A."/>
            <person name="Parker M."/>
            <person name="Probert I."/>
            <person name="Quesneville H."/>
            <person name="Raines C."/>
            <person name="Rensing S.A."/>
            <person name="Riano-Pachon D.M."/>
            <person name="Richier S."/>
            <person name="Rokitta S."/>
            <person name="Shiraiwa Y."/>
            <person name="Soanes D.M."/>
            <person name="van der Giezen M."/>
            <person name="Wahlund T.M."/>
            <person name="Williams B."/>
            <person name="Wilson W."/>
            <person name="Wolfe G."/>
            <person name="Wurch L.L."/>
        </authorList>
    </citation>
    <scope>NUCLEOTIDE SEQUENCE</scope>
</reference>
<dbReference type="HOGENOM" id="CLU_1172538_0_0_1"/>